<dbReference type="PANTHER" id="PTHR30255">
    <property type="entry name" value="SINGLE-STRANDED-DNA-SPECIFIC EXONUCLEASE RECJ"/>
    <property type="match status" value="1"/>
</dbReference>
<proteinExistence type="inferred from homology"/>
<dbReference type="NCBIfam" id="TIGR00644">
    <property type="entry name" value="recJ"/>
    <property type="match status" value="1"/>
</dbReference>
<dbReference type="GO" id="GO:0006281">
    <property type="term" value="P:DNA repair"/>
    <property type="evidence" value="ECO:0007669"/>
    <property type="project" value="InterPro"/>
</dbReference>
<dbReference type="GO" id="GO:0006310">
    <property type="term" value="P:DNA recombination"/>
    <property type="evidence" value="ECO:0007669"/>
    <property type="project" value="InterPro"/>
</dbReference>
<evidence type="ECO:0000259" key="7">
    <source>
        <dbReference type="Pfam" id="PF02272"/>
    </source>
</evidence>
<feature type="domain" description="DHHA1" evidence="7">
    <location>
        <begin position="321"/>
        <end position="413"/>
    </location>
</feature>
<dbReference type="Pfam" id="PF17768">
    <property type="entry name" value="RecJ_OB"/>
    <property type="match status" value="1"/>
</dbReference>
<accession>A0A9D1I0V8</accession>
<keyword evidence="5 9" id="KW-0269">Exonuclease</keyword>
<dbReference type="InterPro" id="IPR001667">
    <property type="entry name" value="DDH_dom"/>
</dbReference>
<dbReference type="EMBL" id="DVMP01000035">
    <property type="protein sequence ID" value="HIU25173.1"/>
    <property type="molecule type" value="Genomic_DNA"/>
</dbReference>
<dbReference type="InterPro" id="IPR041122">
    <property type="entry name" value="RecJ_OB"/>
</dbReference>
<keyword evidence="4" id="KW-0378">Hydrolase</keyword>
<dbReference type="PANTHER" id="PTHR30255:SF2">
    <property type="entry name" value="SINGLE-STRANDED-DNA-SPECIFIC EXONUCLEASE RECJ"/>
    <property type="match status" value="1"/>
</dbReference>
<protein>
    <recommendedName>
        <fullName evidence="2">Single-stranded-DNA-specific exonuclease RecJ</fullName>
    </recommendedName>
</protein>
<evidence type="ECO:0000259" key="6">
    <source>
        <dbReference type="Pfam" id="PF01368"/>
    </source>
</evidence>
<feature type="domain" description="DDH" evidence="6">
    <location>
        <begin position="59"/>
        <end position="208"/>
    </location>
</feature>
<comment type="caution">
    <text evidence="9">The sequence shown here is derived from an EMBL/GenBank/DDBJ whole genome shotgun (WGS) entry which is preliminary data.</text>
</comment>
<dbReference type="Proteomes" id="UP000824090">
    <property type="component" value="Unassembled WGS sequence"/>
</dbReference>
<evidence type="ECO:0000256" key="2">
    <source>
        <dbReference type="ARBA" id="ARBA00019841"/>
    </source>
</evidence>
<dbReference type="GO" id="GO:0008409">
    <property type="term" value="F:5'-3' exonuclease activity"/>
    <property type="evidence" value="ECO:0007669"/>
    <property type="project" value="InterPro"/>
</dbReference>
<dbReference type="InterPro" id="IPR051673">
    <property type="entry name" value="SSDNA_exonuclease_RecJ"/>
</dbReference>
<gene>
    <name evidence="9" type="primary">recJ</name>
    <name evidence="9" type="ORF">IAC50_01580</name>
</gene>
<evidence type="ECO:0000256" key="4">
    <source>
        <dbReference type="ARBA" id="ARBA00022801"/>
    </source>
</evidence>
<evidence type="ECO:0000256" key="3">
    <source>
        <dbReference type="ARBA" id="ARBA00022722"/>
    </source>
</evidence>
<dbReference type="Pfam" id="PF02272">
    <property type="entry name" value="DHHA1"/>
    <property type="match status" value="1"/>
</dbReference>
<reference evidence="9" key="1">
    <citation type="submission" date="2020-10" db="EMBL/GenBank/DDBJ databases">
        <authorList>
            <person name="Gilroy R."/>
        </authorList>
    </citation>
    <scope>NUCLEOTIDE SEQUENCE</scope>
    <source>
        <strain evidence="9">ChiHcec3-6078</strain>
    </source>
</reference>
<dbReference type="InterPro" id="IPR003156">
    <property type="entry name" value="DHHA1_dom"/>
</dbReference>
<organism evidence="9 10">
    <name type="scientific">Candidatus Allocopromorpha excrementigallinarum</name>
    <dbReference type="NCBI Taxonomy" id="2840742"/>
    <lineage>
        <taxon>Bacteria</taxon>
        <taxon>Bacillati</taxon>
        <taxon>Bacillota</taxon>
        <taxon>Clostridia</taxon>
        <taxon>Eubacteriales</taxon>
        <taxon>Eubacteriaceae</taxon>
        <taxon>Eubacteriaceae incertae sedis</taxon>
        <taxon>Candidatus Allocopromorpha</taxon>
    </lineage>
</organism>
<dbReference type="AlphaFoldDB" id="A0A9D1I0V8"/>
<evidence type="ECO:0000313" key="10">
    <source>
        <dbReference type="Proteomes" id="UP000824090"/>
    </source>
</evidence>
<evidence type="ECO:0000256" key="5">
    <source>
        <dbReference type="ARBA" id="ARBA00022839"/>
    </source>
</evidence>
<dbReference type="Gene3D" id="3.90.1640.30">
    <property type="match status" value="1"/>
</dbReference>
<evidence type="ECO:0000256" key="1">
    <source>
        <dbReference type="ARBA" id="ARBA00005915"/>
    </source>
</evidence>
<dbReference type="SUPFAM" id="SSF64182">
    <property type="entry name" value="DHH phosphoesterases"/>
    <property type="match status" value="1"/>
</dbReference>
<dbReference type="GO" id="GO:0003676">
    <property type="term" value="F:nucleic acid binding"/>
    <property type="evidence" value="ECO:0007669"/>
    <property type="project" value="InterPro"/>
</dbReference>
<feature type="domain" description="RecJ OB" evidence="8">
    <location>
        <begin position="431"/>
        <end position="536"/>
    </location>
</feature>
<dbReference type="Gene3D" id="2.40.50.460">
    <property type="match status" value="1"/>
</dbReference>
<dbReference type="InterPro" id="IPR038763">
    <property type="entry name" value="DHH_sf"/>
</dbReference>
<evidence type="ECO:0000259" key="8">
    <source>
        <dbReference type="Pfam" id="PF17768"/>
    </source>
</evidence>
<dbReference type="InterPro" id="IPR004610">
    <property type="entry name" value="RecJ"/>
</dbReference>
<keyword evidence="3" id="KW-0540">Nuclease</keyword>
<name>A0A9D1I0V8_9FIRM</name>
<dbReference type="Pfam" id="PF01368">
    <property type="entry name" value="DHH"/>
    <property type="match status" value="1"/>
</dbReference>
<comment type="similarity">
    <text evidence="1">Belongs to the RecJ family.</text>
</comment>
<reference evidence="9" key="2">
    <citation type="journal article" date="2021" name="PeerJ">
        <title>Extensive microbial diversity within the chicken gut microbiome revealed by metagenomics and culture.</title>
        <authorList>
            <person name="Gilroy R."/>
            <person name="Ravi A."/>
            <person name="Getino M."/>
            <person name="Pursley I."/>
            <person name="Horton D.L."/>
            <person name="Alikhan N.F."/>
            <person name="Baker D."/>
            <person name="Gharbi K."/>
            <person name="Hall N."/>
            <person name="Watson M."/>
            <person name="Adriaenssens E.M."/>
            <person name="Foster-Nyarko E."/>
            <person name="Jarju S."/>
            <person name="Secka A."/>
            <person name="Antonio M."/>
            <person name="Oren A."/>
            <person name="Chaudhuri R.R."/>
            <person name="La Ragione R."/>
            <person name="Hildebrand F."/>
            <person name="Pallen M.J."/>
        </authorList>
    </citation>
    <scope>NUCLEOTIDE SEQUENCE</scope>
    <source>
        <strain evidence="9">ChiHcec3-6078</strain>
    </source>
</reference>
<sequence>MRNAREILIRILEKRGVKTEEEISEFLSDKPQKTYDPFLLFNMGAGVDLLLSEVKAGTKICIYGDYDADGVTSLCILYSVLRQLTDNIIRYIPSRTEEGYGLNMEAVEKIHRAGAGLIVTVDCGSVSRREVERAGELGIKVIVTDHHTIDDVRADCILINPKQKECTYPFKDLAGCGVAFKMAQAIQKKTGLPKRALTDVLDMAAIGTVGDIVSLTDENRTIVKYGLKMINSGRRTSVSKLAEAISLDRVTSEGIAYGIAPHINAAGRMGSAFEAVKLLSSRDEETVSRQVDRLVEMNRQRKKQQEAAYEECMGMAGGGDFVIIRAENIHEGIGGIVAGKIKDALNRPVVIVTPSGEGMLKGTGRSIPPVDIYRLLKKHSGLMERFGGHRSACGFLMKEEKLDSLREAVREEMNILKGENPEIFEKRISWDAEIEPGEAGMELAREIEAMEPFGEGNPRPVLLMRGMRLRDIRFMGEEKNHVRFTAFSERGQATCVLFKRAVEKREIILGERPVDLTGSLNIQSWRGRESVQFIVEEILPWK</sequence>
<evidence type="ECO:0000313" key="9">
    <source>
        <dbReference type="EMBL" id="HIU25173.1"/>
    </source>
</evidence>